<evidence type="ECO:0000256" key="4">
    <source>
        <dbReference type="PROSITE-ProRule" id="PRU00473"/>
    </source>
</evidence>
<evidence type="ECO:0000256" key="2">
    <source>
        <dbReference type="ARBA" id="ARBA00023136"/>
    </source>
</evidence>
<dbReference type="PANTHER" id="PTHR30329:SF21">
    <property type="entry name" value="LIPOPROTEIN YIAD-RELATED"/>
    <property type="match status" value="1"/>
</dbReference>
<feature type="domain" description="OmpA-like" evidence="5">
    <location>
        <begin position="161"/>
        <end position="275"/>
    </location>
</feature>
<proteinExistence type="predicted"/>
<evidence type="ECO:0000313" key="7">
    <source>
        <dbReference type="Proteomes" id="UP000830454"/>
    </source>
</evidence>
<dbReference type="Proteomes" id="UP000830454">
    <property type="component" value="Chromosome"/>
</dbReference>
<dbReference type="CDD" id="cd07185">
    <property type="entry name" value="OmpA_C-like"/>
    <property type="match status" value="1"/>
</dbReference>
<reference evidence="6" key="1">
    <citation type="submission" date="2021-12" db="EMBL/GenBank/DDBJ databases">
        <authorList>
            <person name="Cha I.-T."/>
            <person name="Lee K.-E."/>
            <person name="Park S.-J."/>
        </authorList>
    </citation>
    <scope>NUCLEOTIDE SEQUENCE</scope>
    <source>
        <strain evidence="6">YSM-43</strain>
    </source>
</reference>
<sequence>MRVRFLIIFILLINTLFAQEQFSVFFESDKYDLTTQEEIKLKDWIAKNKTSKIVAINGYTDEVGSSSYNDSLAQKRVSFIHNFIKKEVQIREDFKTRSFGEKFAHSGNKAENRKATIYYILEEDLHKENEILGIEEKEIDTVAIVVDENAPLHEKVKHAKVGDKIILKNINFYQNTFAITQESNAALYDLLFVMQNNPSLKIQIQGHICCVDEDRRNLSLERAKQVRRFLVVKGVSQQRILVTGFGVTQPMYPIPEKNEEQAAANRRVEIEIIRK</sequence>
<dbReference type="PROSITE" id="PS51123">
    <property type="entry name" value="OMPA_2"/>
    <property type="match status" value="2"/>
</dbReference>
<dbReference type="Pfam" id="PF00691">
    <property type="entry name" value="OmpA"/>
    <property type="match status" value="2"/>
</dbReference>
<evidence type="ECO:0000259" key="5">
    <source>
        <dbReference type="PROSITE" id="PS51123"/>
    </source>
</evidence>
<dbReference type="InterPro" id="IPR006665">
    <property type="entry name" value="OmpA-like"/>
</dbReference>
<evidence type="ECO:0000256" key="1">
    <source>
        <dbReference type="ARBA" id="ARBA00004442"/>
    </source>
</evidence>
<organism evidence="6 7">
    <name type="scientific">Flavobacterium sediminilitoris</name>
    <dbReference type="NCBI Taxonomy" id="2024526"/>
    <lineage>
        <taxon>Bacteria</taxon>
        <taxon>Pseudomonadati</taxon>
        <taxon>Bacteroidota</taxon>
        <taxon>Flavobacteriia</taxon>
        <taxon>Flavobacteriales</taxon>
        <taxon>Flavobacteriaceae</taxon>
        <taxon>Flavobacterium</taxon>
    </lineage>
</organism>
<dbReference type="Gene3D" id="3.30.1330.60">
    <property type="entry name" value="OmpA-like domain"/>
    <property type="match status" value="2"/>
</dbReference>
<dbReference type="InterPro" id="IPR050330">
    <property type="entry name" value="Bact_OuterMem_StrucFunc"/>
</dbReference>
<protein>
    <submittedName>
        <fullName evidence="6">OmpA family protein</fullName>
    </submittedName>
</protein>
<accession>A0ABY4HJE8</accession>
<keyword evidence="7" id="KW-1185">Reference proteome</keyword>
<dbReference type="RefSeq" id="WP_045966708.1">
    <property type="nucleotide sequence ID" value="NZ_CP090145.1"/>
</dbReference>
<comment type="subcellular location">
    <subcellularLocation>
        <location evidence="1">Cell outer membrane</location>
    </subcellularLocation>
</comment>
<name>A0ABY4HJE8_9FLAO</name>
<feature type="domain" description="OmpA-like" evidence="5">
    <location>
        <begin position="13"/>
        <end position="123"/>
    </location>
</feature>
<evidence type="ECO:0000256" key="3">
    <source>
        <dbReference type="ARBA" id="ARBA00023237"/>
    </source>
</evidence>
<reference evidence="6" key="2">
    <citation type="submission" date="2022-04" db="EMBL/GenBank/DDBJ databases">
        <title>Complete Genome Sequence of Flavobacterium sediminilitoris YSM-43, Isolated from a Tidal Sediment.</title>
        <authorList>
            <person name="Lee P.A."/>
        </authorList>
    </citation>
    <scope>NUCLEOTIDE SEQUENCE</scope>
    <source>
        <strain evidence="6">YSM-43</strain>
    </source>
</reference>
<keyword evidence="3" id="KW-0998">Cell outer membrane</keyword>
<dbReference type="PANTHER" id="PTHR30329">
    <property type="entry name" value="STATOR ELEMENT OF FLAGELLAR MOTOR COMPLEX"/>
    <property type="match status" value="1"/>
</dbReference>
<evidence type="ECO:0000313" key="6">
    <source>
        <dbReference type="EMBL" id="UOX32781.1"/>
    </source>
</evidence>
<dbReference type="EMBL" id="CP090145">
    <property type="protein sequence ID" value="UOX32781.1"/>
    <property type="molecule type" value="Genomic_DNA"/>
</dbReference>
<keyword evidence="2 4" id="KW-0472">Membrane</keyword>
<dbReference type="PRINTS" id="PR01021">
    <property type="entry name" value="OMPADOMAIN"/>
</dbReference>
<dbReference type="InterPro" id="IPR036737">
    <property type="entry name" value="OmpA-like_sf"/>
</dbReference>
<dbReference type="InterPro" id="IPR006664">
    <property type="entry name" value="OMP_bac"/>
</dbReference>
<dbReference type="SUPFAM" id="SSF103088">
    <property type="entry name" value="OmpA-like"/>
    <property type="match status" value="2"/>
</dbReference>
<gene>
    <name evidence="6" type="ORF">LXD69_12115</name>
</gene>